<proteinExistence type="predicted"/>
<feature type="signal peptide" evidence="2">
    <location>
        <begin position="1"/>
        <end position="19"/>
    </location>
</feature>
<dbReference type="AlphaFoldDB" id="A3GH81"/>
<evidence type="ECO:0000313" key="4">
    <source>
        <dbReference type="Proteomes" id="UP000002258"/>
    </source>
</evidence>
<name>A3GH81_PICST</name>
<dbReference type="RefSeq" id="XP_001387030.2">
    <property type="nucleotide sequence ID" value="XM_001386993.1"/>
</dbReference>
<evidence type="ECO:0000313" key="3">
    <source>
        <dbReference type="EMBL" id="EAZ63007.2"/>
    </source>
</evidence>
<protein>
    <submittedName>
        <fullName evidence="3">Uncharacterized protein</fullName>
    </submittedName>
</protein>
<dbReference type="OrthoDB" id="4026337at2759"/>
<sequence length="157" mass="17455">MKPSLLLLLIAAHIHLTSALPLPETKSFEIQITGKDIKDAGAYVIHKSSEVKNNVKTIVKQKLIDRLLSKELENYTPEHPQEEKSDELASVVLPPKPGIVSKVINGDKDTEQGNCFEGDCPSEEEEGEPETEHVGYQKPSTIKNYTKDLGAHGYYKM</sequence>
<dbReference type="HOGENOM" id="CLU_1678589_0_0_1"/>
<dbReference type="GeneID" id="4851630"/>
<organism evidence="3 4">
    <name type="scientific">Scheffersomyces stipitis (strain ATCC 58785 / CBS 6054 / NBRC 10063 / NRRL Y-11545)</name>
    <name type="common">Yeast</name>
    <name type="synonym">Pichia stipitis</name>
    <dbReference type="NCBI Taxonomy" id="322104"/>
    <lineage>
        <taxon>Eukaryota</taxon>
        <taxon>Fungi</taxon>
        <taxon>Dikarya</taxon>
        <taxon>Ascomycota</taxon>
        <taxon>Saccharomycotina</taxon>
        <taxon>Pichiomycetes</taxon>
        <taxon>Debaryomycetaceae</taxon>
        <taxon>Scheffersomyces</taxon>
    </lineage>
</organism>
<dbReference type="KEGG" id="pic:PICST_28890"/>
<dbReference type="EMBL" id="AAVQ01000002">
    <property type="protein sequence ID" value="EAZ63007.2"/>
    <property type="molecule type" value="Genomic_DNA"/>
</dbReference>
<dbReference type="Proteomes" id="UP000002258">
    <property type="component" value="Chromosome 1"/>
</dbReference>
<feature type="region of interest" description="Disordered" evidence="1">
    <location>
        <begin position="103"/>
        <end position="140"/>
    </location>
</feature>
<accession>A3GH81</accession>
<feature type="compositionally biased region" description="Acidic residues" evidence="1">
    <location>
        <begin position="120"/>
        <end position="129"/>
    </location>
</feature>
<gene>
    <name evidence="3" type="ORF">PICST_28890</name>
</gene>
<reference evidence="3 4" key="1">
    <citation type="journal article" date="2007" name="Nat. Biotechnol.">
        <title>Genome sequence of the lignocellulose-bioconverting and xylose-fermenting yeast Pichia stipitis.</title>
        <authorList>
            <person name="Jeffries T.W."/>
            <person name="Grigoriev I.V."/>
            <person name="Grimwood J."/>
            <person name="Laplaza J.M."/>
            <person name="Aerts A."/>
            <person name="Salamov A."/>
            <person name="Schmutz J."/>
            <person name="Lindquist E."/>
            <person name="Dehal P."/>
            <person name="Shapiro H."/>
            <person name="Jin Y.S."/>
            <person name="Passoth V."/>
            <person name="Richardson P.M."/>
        </authorList>
    </citation>
    <scope>NUCLEOTIDE SEQUENCE [LARGE SCALE GENOMIC DNA]</scope>
    <source>
        <strain evidence="4">ATCC 58785 / CBS 6054 / NBRC 10063 / NRRL Y-11545</strain>
    </source>
</reference>
<evidence type="ECO:0000256" key="2">
    <source>
        <dbReference type="SAM" id="SignalP"/>
    </source>
</evidence>
<evidence type="ECO:0000256" key="1">
    <source>
        <dbReference type="SAM" id="MobiDB-lite"/>
    </source>
</evidence>
<dbReference type="InParanoid" id="A3GH81"/>
<comment type="caution">
    <text evidence="3">The sequence shown here is derived from an EMBL/GenBank/DDBJ whole genome shotgun (WGS) entry which is preliminary data.</text>
</comment>
<keyword evidence="2" id="KW-0732">Signal</keyword>
<feature type="chain" id="PRO_5002653304" evidence="2">
    <location>
        <begin position="20"/>
        <end position="157"/>
    </location>
</feature>
<keyword evidence="4" id="KW-1185">Reference proteome</keyword>